<sequence>MSSEQNHQVVNEFFQRFSNGDVPGVLELLTPDVDWRMMGQQGGLPVSGNMDQEGIKGLMAGVKETVIDHLAMTPKGWTIDGDRVAVEVESFGNMKNGKTYNNLYHYLIEMKQGKIWRIREYGDTDQVRRVFLEP</sequence>
<feature type="domain" description="SnoaL-like" evidence="1">
    <location>
        <begin position="10"/>
        <end position="118"/>
    </location>
</feature>
<dbReference type="Gene3D" id="3.10.450.50">
    <property type="match status" value="1"/>
</dbReference>
<organism evidence="2 3">
    <name type="scientific">Vibrio agarilyticus</name>
    <dbReference type="NCBI Taxonomy" id="2726741"/>
    <lineage>
        <taxon>Bacteria</taxon>
        <taxon>Pseudomonadati</taxon>
        <taxon>Pseudomonadota</taxon>
        <taxon>Gammaproteobacteria</taxon>
        <taxon>Vibrionales</taxon>
        <taxon>Vibrionaceae</taxon>
        <taxon>Vibrio</taxon>
    </lineage>
</organism>
<evidence type="ECO:0000259" key="1">
    <source>
        <dbReference type="Pfam" id="PF12680"/>
    </source>
</evidence>
<reference evidence="2 3" key="1">
    <citation type="submission" date="2020-04" db="EMBL/GenBank/DDBJ databases">
        <title>Vibrio sp. SM6, a novel species isolated from seawater.</title>
        <authorList>
            <person name="Wang X."/>
        </authorList>
    </citation>
    <scope>NUCLEOTIDE SEQUENCE [LARGE SCALE GENOMIC DNA]</scope>
    <source>
        <strain evidence="2 3">SM6</strain>
    </source>
</reference>
<proteinExistence type="predicted"/>
<dbReference type="InterPro" id="IPR032710">
    <property type="entry name" value="NTF2-like_dom_sf"/>
</dbReference>
<dbReference type="Pfam" id="PF12680">
    <property type="entry name" value="SnoaL_2"/>
    <property type="match status" value="1"/>
</dbReference>
<comment type="caution">
    <text evidence="2">The sequence shown here is derived from an EMBL/GenBank/DDBJ whole genome shotgun (WGS) entry which is preliminary data.</text>
</comment>
<dbReference type="RefSeq" id="WP_168836175.1">
    <property type="nucleotide sequence ID" value="NZ_JABAIK010000007.1"/>
</dbReference>
<dbReference type="InterPro" id="IPR037401">
    <property type="entry name" value="SnoaL-like"/>
</dbReference>
<dbReference type="PANTHER" id="PTHR41252">
    <property type="entry name" value="BLR2505 PROTEIN"/>
    <property type="match status" value="1"/>
</dbReference>
<protein>
    <submittedName>
        <fullName evidence="2">Nuclear transport factor 2 family protein</fullName>
    </submittedName>
</protein>
<dbReference type="Proteomes" id="UP000535589">
    <property type="component" value="Unassembled WGS sequence"/>
</dbReference>
<evidence type="ECO:0000313" key="2">
    <source>
        <dbReference type="EMBL" id="NLS13090.1"/>
    </source>
</evidence>
<dbReference type="EMBL" id="JABAIK010000007">
    <property type="protein sequence ID" value="NLS13090.1"/>
    <property type="molecule type" value="Genomic_DNA"/>
</dbReference>
<evidence type="ECO:0000313" key="3">
    <source>
        <dbReference type="Proteomes" id="UP000535589"/>
    </source>
</evidence>
<keyword evidence="3" id="KW-1185">Reference proteome</keyword>
<name>A0A7X8YH06_9VIBR</name>
<gene>
    <name evidence="2" type="ORF">HGP28_09330</name>
</gene>
<dbReference type="AlphaFoldDB" id="A0A7X8YH06"/>
<dbReference type="PANTHER" id="PTHR41252:SF1">
    <property type="entry name" value="BLR2505 PROTEIN"/>
    <property type="match status" value="1"/>
</dbReference>
<accession>A0A7X8YH06</accession>
<dbReference type="SUPFAM" id="SSF54427">
    <property type="entry name" value="NTF2-like"/>
    <property type="match status" value="1"/>
</dbReference>